<dbReference type="InterPro" id="IPR003488">
    <property type="entry name" value="DprA"/>
</dbReference>
<dbReference type="InterPro" id="IPR057666">
    <property type="entry name" value="DrpA_SLOG"/>
</dbReference>
<dbReference type="Pfam" id="PF02481">
    <property type="entry name" value="DNA_processg_A"/>
    <property type="match status" value="1"/>
</dbReference>
<evidence type="ECO:0000313" key="3">
    <source>
        <dbReference type="EMBL" id="CAD7287206.1"/>
    </source>
</evidence>
<dbReference type="NCBIfam" id="TIGR00732">
    <property type="entry name" value="dprA"/>
    <property type="match status" value="1"/>
</dbReference>
<dbReference type="EMBL" id="CAJHOE010000001">
    <property type="protein sequence ID" value="CAD7287206.1"/>
    <property type="molecule type" value="Genomic_DNA"/>
</dbReference>
<evidence type="ECO:0000259" key="2">
    <source>
        <dbReference type="Pfam" id="PF02481"/>
    </source>
</evidence>
<comment type="similarity">
    <text evidence="1">Belongs to the DprA/Smf family.</text>
</comment>
<dbReference type="Proteomes" id="UP000789359">
    <property type="component" value="Unassembled WGS sequence"/>
</dbReference>
<feature type="domain" description="Smf/DprA SLOG" evidence="2">
    <location>
        <begin position="7"/>
        <end position="205"/>
    </location>
</feature>
<dbReference type="SUPFAM" id="SSF102405">
    <property type="entry name" value="MCP/YpsA-like"/>
    <property type="match status" value="1"/>
</dbReference>
<proteinExistence type="inferred from homology"/>
<evidence type="ECO:0000256" key="1">
    <source>
        <dbReference type="ARBA" id="ARBA00006525"/>
    </source>
</evidence>
<evidence type="ECO:0000313" key="4">
    <source>
        <dbReference type="Proteomes" id="UP000789359"/>
    </source>
</evidence>
<dbReference type="PANTHER" id="PTHR43022:SF1">
    <property type="entry name" value="PROTEIN SMF"/>
    <property type="match status" value="1"/>
</dbReference>
<dbReference type="PANTHER" id="PTHR43022">
    <property type="entry name" value="PROTEIN SMF"/>
    <property type="match status" value="1"/>
</dbReference>
<keyword evidence="4" id="KW-1185">Reference proteome</keyword>
<dbReference type="Gene3D" id="3.40.50.450">
    <property type="match status" value="1"/>
</dbReference>
<comment type="caution">
    <text evidence="3">The sequence shown here is derived from an EMBL/GenBank/DDBJ whole genome shotgun (WGS) entry which is preliminary data.</text>
</comment>
<name>A0ABM8Q385_9BACT</name>
<protein>
    <recommendedName>
        <fullName evidence="2">Smf/DprA SLOG domain-containing protein</fullName>
    </recommendedName>
</protein>
<reference evidence="3 4" key="1">
    <citation type="submission" date="2020-11" db="EMBL/GenBank/DDBJ databases">
        <authorList>
            <person name="Peeters C."/>
        </authorList>
    </citation>
    <scope>NUCLEOTIDE SEQUENCE [LARGE SCALE GENOMIC DNA]</scope>
    <source>
        <strain evidence="3 4">LMG 8286</strain>
    </source>
</reference>
<organism evidence="3 4">
    <name type="scientific">Campylobacter suis</name>
    <dbReference type="NCBI Taxonomy" id="2790657"/>
    <lineage>
        <taxon>Bacteria</taxon>
        <taxon>Pseudomonadati</taxon>
        <taxon>Campylobacterota</taxon>
        <taxon>Epsilonproteobacteria</taxon>
        <taxon>Campylobacterales</taxon>
        <taxon>Campylobacteraceae</taxon>
        <taxon>Campylobacter</taxon>
    </lineage>
</organism>
<accession>A0ABM8Q385</accession>
<gene>
    <name evidence="3" type="ORF">LMG8286_00837</name>
</gene>
<sequence>MKLMNCLNNQIFPHELKRLKNIPKELFYSGNLELLSLPKVAVVGSRKASVYTKECVNELCKTLVNFGICVVSGGAIGVDIAAHKASLPCTIGVFATGLDTIYPPSNTKTIEQIYAQGLALSEYPAKTPALGFRFLERNRIVVALSQALVIAQADLQSGSMQSARLASELGVPIFVLPQRINESRGTNKLLSEGKAKIIDNFENFASIFGKKSEIKTQSDEILEFCNGGISLDMALSKFGDKIYEYELLGKLEIKNLQVKSMA</sequence>